<sequence>MPSVLRGACFRSEPQAGPPVGPGSLGVRLRAGQAWAPSWRGRALSPLPSARTRPAPPAWGAPRARAASSPRCSLCFRDGVGGLWSVWRGQAGRRPGGARGPGKAENWAQPPDLRGAVSPAAGACRKPSCWHVSGVSGGGGGRKPWAVVRKAGEEGHHSGRRAGRGSPSRGRGRAACFPTCFLQP</sequence>
<gene>
    <name evidence="1" type="ORF">MRATA1EN3_LOCUS23390</name>
</gene>
<protein>
    <submittedName>
        <fullName evidence="1">Uncharacterized protein</fullName>
    </submittedName>
</protein>
<dbReference type="Proteomes" id="UP001162501">
    <property type="component" value="Chromosome 7"/>
</dbReference>
<evidence type="ECO:0000313" key="1">
    <source>
        <dbReference type="EMBL" id="CAI9712177.1"/>
    </source>
</evidence>
<organism evidence="1 2">
    <name type="scientific">Rangifer tarandus platyrhynchus</name>
    <name type="common">Svalbard reindeer</name>
    <dbReference type="NCBI Taxonomy" id="3082113"/>
    <lineage>
        <taxon>Eukaryota</taxon>
        <taxon>Metazoa</taxon>
        <taxon>Chordata</taxon>
        <taxon>Craniata</taxon>
        <taxon>Vertebrata</taxon>
        <taxon>Euteleostomi</taxon>
        <taxon>Mammalia</taxon>
        <taxon>Eutheria</taxon>
        <taxon>Laurasiatheria</taxon>
        <taxon>Artiodactyla</taxon>
        <taxon>Ruminantia</taxon>
        <taxon>Pecora</taxon>
        <taxon>Cervidae</taxon>
        <taxon>Odocoileinae</taxon>
        <taxon>Rangifer</taxon>
    </lineage>
</organism>
<proteinExistence type="predicted"/>
<evidence type="ECO:0000313" key="2">
    <source>
        <dbReference type="Proteomes" id="UP001162501"/>
    </source>
</evidence>
<reference evidence="1" key="1">
    <citation type="submission" date="2023-05" db="EMBL/GenBank/DDBJ databases">
        <authorList>
            <consortium name="ELIXIR-Norway"/>
        </authorList>
    </citation>
    <scope>NUCLEOTIDE SEQUENCE</scope>
</reference>
<accession>A0ACB0FHF5</accession>
<dbReference type="EMBL" id="OX596091">
    <property type="protein sequence ID" value="CAI9712177.1"/>
    <property type="molecule type" value="Genomic_DNA"/>
</dbReference>
<name>A0ACB0FHF5_RANTA</name>